<dbReference type="EMBL" id="BAAAZO010000009">
    <property type="protein sequence ID" value="GAA3626069.1"/>
    <property type="molecule type" value="Genomic_DNA"/>
</dbReference>
<proteinExistence type="predicted"/>
<evidence type="ECO:0000256" key="4">
    <source>
        <dbReference type="ARBA" id="ARBA00022989"/>
    </source>
</evidence>
<dbReference type="RefSeq" id="WP_231484746.1">
    <property type="nucleotide sequence ID" value="NZ_BAAAZO010000009.1"/>
</dbReference>
<dbReference type="PANTHER" id="PTHR35007">
    <property type="entry name" value="INTEGRAL MEMBRANE PROTEIN-RELATED"/>
    <property type="match status" value="1"/>
</dbReference>
<dbReference type="Pfam" id="PF00482">
    <property type="entry name" value="T2SSF"/>
    <property type="match status" value="1"/>
</dbReference>
<evidence type="ECO:0000259" key="7">
    <source>
        <dbReference type="Pfam" id="PF00482"/>
    </source>
</evidence>
<evidence type="ECO:0000256" key="5">
    <source>
        <dbReference type="ARBA" id="ARBA00023136"/>
    </source>
</evidence>
<name>A0ABP7A6X9_9ACTN</name>
<evidence type="ECO:0000256" key="1">
    <source>
        <dbReference type="ARBA" id="ARBA00004651"/>
    </source>
</evidence>
<keyword evidence="4 6" id="KW-1133">Transmembrane helix</keyword>
<evidence type="ECO:0000256" key="3">
    <source>
        <dbReference type="ARBA" id="ARBA00022692"/>
    </source>
</evidence>
<accession>A0ABP7A6X9</accession>
<sequence>MTLLLAGLVVLLAGLAGIFAVLLLTGEQRHAARTRRALLEKFRAVPVPLRRTELQVPFTERVVAPLVRRFSGAGRKLTTDGRIERIRVRLDLAGNPPGWDVDRVLGLKALGLVTGALLGLALPPLFGAGLRGMLLTFSGLSALGWFAPSLWIYQVGYDRTELVRRELPDAIDLLTISVEAGLAFDAALAQVARSSDGPLAKELFRVLQEMQLGTGRLDALRALADRTDVEELRIFVAAMVQADTLGIPVAGVLRVQSKEMRVKRSQRAEEKAQQVPVKILFPLIFCILPALFIVVMGPAGIKIFEQFRGM</sequence>
<keyword evidence="2" id="KW-1003">Cell membrane</keyword>
<feature type="domain" description="Type II secretion system protein GspF" evidence="7">
    <location>
        <begin position="171"/>
        <end position="296"/>
    </location>
</feature>
<reference evidence="9" key="1">
    <citation type="journal article" date="2019" name="Int. J. Syst. Evol. Microbiol.">
        <title>The Global Catalogue of Microorganisms (GCM) 10K type strain sequencing project: providing services to taxonomists for standard genome sequencing and annotation.</title>
        <authorList>
            <consortium name="The Broad Institute Genomics Platform"/>
            <consortium name="The Broad Institute Genome Sequencing Center for Infectious Disease"/>
            <person name="Wu L."/>
            <person name="Ma J."/>
        </authorList>
    </citation>
    <scope>NUCLEOTIDE SEQUENCE [LARGE SCALE GENOMIC DNA]</scope>
    <source>
        <strain evidence="9">JCM 16902</strain>
    </source>
</reference>
<keyword evidence="9" id="KW-1185">Reference proteome</keyword>
<feature type="transmembrane region" description="Helical" evidence="6">
    <location>
        <begin position="105"/>
        <end position="126"/>
    </location>
</feature>
<feature type="transmembrane region" description="Helical" evidence="6">
    <location>
        <begin position="275"/>
        <end position="301"/>
    </location>
</feature>
<feature type="transmembrane region" description="Helical" evidence="6">
    <location>
        <begin position="133"/>
        <end position="153"/>
    </location>
</feature>
<comment type="subcellular location">
    <subcellularLocation>
        <location evidence="1">Cell membrane</location>
        <topology evidence="1">Multi-pass membrane protein</topology>
    </subcellularLocation>
</comment>
<keyword evidence="5 6" id="KW-0472">Membrane</keyword>
<evidence type="ECO:0000313" key="9">
    <source>
        <dbReference type="Proteomes" id="UP001501074"/>
    </source>
</evidence>
<keyword evidence="3 6" id="KW-0812">Transmembrane</keyword>
<comment type="caution">
    <text evidence="8">The sequence shown here is derived from an EMBL/GenBank/DDBJ whole genome shotgun (WGS) entry which is preliminary data.</text>
</comment>
<dbReference type="InterPro" id="IPR018076">
    <property type="entry name" value="T2SS_GspF_dom"/>
</dbReference>
<dbReference type="Proteomes" id="UP001501074">
    <property type="component" value="Unassembled WGS sequence"/>
</dbReference>
<organism evidence="8 9">
    <name type="scientific">Kineosporia mesophila</name>
    <dbReference type="NCBI Taxonomy" id="566012"/>
    <lineage>
        <taxon>Bacteria</taxon>
        <taxon>Bacillati</taxon>
        <taxon>Actinomycetota</taxon>
        <taxon>Actinomycetes</taxon>
        <taxon>Kineosporiales</taxon>
        <taxon>Kineosporiaceae</taxon>
        <taxon>Kineosporia</taxon>
    </lineage>
</organism>
<evidence type="ECO:0000256" key="2">
    <source>
        <dbReference type="ARBA" id="ARBA00022475"/>
    </source>
</evidence>
<evidence type="ECO:0000256" key="6">
    <source>
        <dbReference type="SAM" id="Phobius"/>
    </source>
</evidence>
<evidence type="ECO:0000313" key="8">
    <source>
        <dbReference type="EMBL" id="GAA3626069.1"/>
    </source>
</evidence>
<dbReference type="PANTHER" id="PTHR35007:SF2">
    <property type="entry name" value="PILUS ASSEMBLE PROTEIN"/>
    <property type="match status" value="1"/>
</dbReference>
<gene>
    <name evidence="8" type="ORF">GCM10022223_49110</name>
</gene>
<protein>
    <submittedName>
        <fullName evidence="8">Type II secretion system F family protein</fullName>
    </submittedName>
</protein>